<dbReference type="AlphaFoldDB" id="A0A9D2CF93"/>
<reference evidence="2" key="2">
    <citation type="submission" date="2021-04" db="EMBL/GenBank/DDBJ databases">
        <authorList>
            <person name="Gilroy R."/>
        </authorList>
    </citation>
    <scope>NUCLEOTIDE SEQUENCE</scope>
    <source>
        <strain evidence="2">CHK33-7979</strain>
    </source>
</reference>
<keyword evidence="1" id="KW-1133">Transmembrane helix</keyword>
<feature type="transmembrane region" description="Helical" evidence="1">
    <location>
        <begin position="35"/>
        <end position="56"/>
    </location>
</feature>
<keyword evidence="1" id="KW-0472">Membrane</keyword>
<dbReference type="EMBL" id="DXCX01000114">
    <property type="protein sequence ID" value="HIY74398.1"/>
    <property type="molecule type" value="Genomic_DNA"/>
</dbReference>
<evidence type="ECO:0000313" key="2">
    <source>
        <dbReference type="EMBL" id="HIY74398.1"/>
    </source>
</evidence>
<evidence type="ECO:0000256" key="1">
    <source>
        <dbReference type="SAM" id="Phobius"/>
    </source>
</evidence>
<comment type="caution">
    <text evidence="2">The sequence shown here is derived from an EMBL/GenBank/DDBJ whole genome shotgun (WGS) entry which is preliminary data.</text>
</comment>
<gene>
    <name evidence="2" type="ORF">H9826_10595</name>
</gene>
<protein>
    <submittedName>
        <fullName evidence="2">Uncharacterized protein</fullName>
    </submittedName>
</protein>
<name>A0A9D2CF93_9FIRM</name>
<dbReference type="Proteomes" id="UP000886824">
    <property type="component" value="Unassembled WGS sequence"/>
</dbReference>
<keyword evidence="1" id="KW-0812">Transmembrane</keyword>
<sequence>MKKGKLVAPIVITALLCLWFGIWAVFFWAAPGVPLWGKLAGAVIPLALIGVSLYVLAERIKEIRSGDEDDLDHY</sequence>
<accession>A0A9D2CF93</accession>
<reference evidence="2" key="1">
    <citation type="journal article" date="2021" name="PeerJ">
        <title>Extensive microbial diversity within the chicken gut microbiome revealed by metagenomics and culture.</title>
        <authorList>
            <person name="Gilroy R."/>
            <person name="Ravi A."/>
            <person name="Getino M."/>
            <person name="Pursley I."/>
            <person name="Horton D.L."/>
            <person name="Alikhan N.F."/>
            <person name="Baker D."/>
            <person name="Gharbi K."/>
            <person name="Hall N."/>
            <person name="Watson M."/>
            <person name="Adriaenssens E.M."/>
            <person name="Foster-Nyarko E."/>
            <person name="Jarju S."/>
            <person name="Secka A."/>
            <person name="Antonio M."/>
            <person name="Oren A."/>
            <person name="Chaudhuri R.R."/>
            <person name="La Ragione R."/>
            <person name="Hildebrand F."/>
            <person name="Pallen M.J."/>
        </authorList>
    </citation>
    <scope>NUCLEOTIDE SEQUENCE</scope>
    <source>
        <strain evidence="2">CHK33-7979</strain>
    </source>
</reference>
<organism evidence="2 3">
    <name type="scientific">Candidatus Intestinimonas merdavium</name>
    <dbReference type="NCBI Taxonomy" id="2838622"/>
    <lineage>
        <taxon>Bacteria</taxon>
        <taxon>Bacillati</taxon>
        <taxon>Bacillota</taxon>
        <taxon>Clostridia</taxon>
        <taxon>Eubacteriales</taxon>
        <taxon>Intestinimonas</taxon>
    </lineage>
</organism>
<proteinExistence type="predicted"/>
<feature type="transmembrane region" description="Helical" evidence="1">
    <location>
        <begin position="7"/>
        <end position="29"/>
    </location>
</feature>
<evidence type="ECO:0000313" key="3">
    <source>
        <dbReference type="Proteomes" id="UP000886824"/>
    </source>
</evidence>